<accession>A0AC34FHE8</accession>
<protein>
    <submittedName>
        <fullName evidence="2">Uncharacterized protein</fullName>
    </submittedName>
</protein>
<reference evidence="2" key="1">
    <citation type="submission" date="2022-11" db="UniProtKB">
        <authorList>
            <consortium name="WormBaseParasite"/>
        </authorList>
    </citation>
    <scope>IDENTIFICATION</scope>
</reference>
<evidence type="ECO:0000313" key="1">
    <source>
        <dbReference type="Proteomes" id="UP000887579"/>
    </source>
</evidence>
<dbReference type="Proteomes" id="UP000887579">
    <property type="component" value="Unplaced"/>
</dbReference>
<sequence length="1092" mass="127043">MAYDYANRGGHTGGQNRMPREAAARERYVGDRDEVYEVQVSRNLQQQPQYRNDPVLNDAERGRGAAREPRGAGGARNDTFHREPHMNQAERQPTAQDFRGGRQQVEGRERFAGDRRQDFGYERNENFQRADPSMREYVAQQVLPEIRGQQPQTDREYEVHRGQQQQQQQDQRGRQQQQDIPRRNVNQQAEAIYEELPLHEREQNYDYPPSDNHHQQPRRQERERPQASGSEIDPHIRITSRDNAARALVNYGNEQIPAYAISPASNQNPPLNHERMIYRDDPDYDYPPGGAPARHGQQMHNQVIPQREPQRNIGARVQQPRVEPYAVETEYDIPVQEVRNPPMDPYQNSPRAERVDRGRRAESPIRVQQQNYQQNRQPSLNQAGGQNRMPREAAARERYVGDRDEVYEVQVSRNLQQRAPYRNEPAVNDAERGRGAARKPRGAGGARNDTFHREPHMNQAEREREPTAQDFRGGRHQVEGRERFAGDRGQDFGYERNENFQRADPSMREYVAQQVLPERRDQRGRQQQQDITRRNVHQQAEAIYEELPLHEHEQNYDYPPSDNQRQQPRRHERERPQASGSGIDPHIRITSRDNAARALVNYGNEQNPAYAISPASNQNPPLNHERVIYRDDPDYDYPPGGAPARHGQQMHDQVIPQRRPQRNIGARVQQPSVEPYAAETEYDIPVQEVRNPPMDPYQNSPRAERVDRGRRAESPIRVQQQNYQQNRQPLLNQGRFGPPLLSQQEQYDLDQQRLQQHPQQQQQRQRQPRQPAAHQQPPRQIYDEIPRREEPVQQPLQQRARQQAPAYQQTENVYDEILIRDNRADREESDHQRGRRHVEGIYENPSLHEHEHNYDYPPSDGHHQRHPDEQPPPAQNNRYPRSCTIISMRPRCGSALDESQGNHVARDPEQRIDENVEVVREALLPEPVQQNARRHHENVEVITEENSQALLPEPGQWNIRRIVPRQNRNQRNNNDEDFNYDENVIDNSQNHHRDETLNEDVDGWDTPPPQQQGAGGHDNHAAPGQQRQPSNEGNESGFFDGDGFGEPSYRPRHSGDGGQGGFARPNFNNYDSGRGENGGPNGYNGYQYQQNC</sequence>
<organism evidence="1 2">
    <name type="scientific">Panagrolaimus sp. ES5</name>
    <dbReference type="NCBI Taxonomy" id="591445"/>
    <lineage>
        <taxon>Eukaryota</taxon>
        <taxon>Metazoa</taxon>
        <taxon>Ecdysozoa</taxon>
        <taxon>Nematoda</taxon>
        <taxon>Chromadorea</taxon>
        <taxon>Rhabditida</taxon>
        <taxon>Tylenchina</taxon>
        <taxon>Panagrolaimomorpha</taxon>
        <taxon>Panagrolaimoidea</taxon>
        <taxon>Panagrolaimidae</taxon>
        <taxon>Panagrolaimus</taxon>
    </lineage>
</organism>
<proteinExistence type="predicted"/>
<evidence type="ECO:0000313" key="2">
    <source>
        <dbReference type="WBParaSite" id="ES5_v2.g16754.t1"/>
    </source>
</evidence>
<name>A0AC34FHE8_9BILA</name>
<dbReference type="WBParaSite" id="ES5_v2.g16754.t1">
    <property type="protein sequence ID" value="ES5_v2.g16754.t1"/>
    <property type="gene ID" value="ES5_v2.g16754"/>
</dbReference>